<dbReference type="GO" id="GO:0009252">
    <property type="term" value="P:peptidoglycan biosynthetic process"/>
    <property type="evidence" value="ECO:0007669"/>
    <property type="project" value="UniProtKB-UniPathway"/>
</dbReference>
<dbReference type="Pfam" id="PF01471">
    <property type="entry name" value="PG_binding_1"/>
    <property type="match status" value="1"/>
</dbReference>
<dbReference type="SUPFAM" id="SSF47090">
    <property type="entry name" value="PGBD-like"/>
    <property type="match status" value="1"/>
</dbReference>
<evidence type="ECO:0000256" key="7">
    <source>
        <dbReference type="PROSITE-ProRule" id="PRU01373"/>
    </source>
</evidence>
<comment type="caution">
    <text evidence="10">The sequence shown here is derived from an EMBL/GenBank/DDBJ whole genome shotgun (WGS) entry which is preliminary data.</text>
</comment>
<evidence type="ECO:0000313" key="11">
    <source>
        <dbReference type="Proteomes" id="UP000015347"/>
    </source>
</evidence>
<organism evidence="10 11">
    <name type="scientific">Salipiger mucosus DSM 16094</name>
    <dbReference type="NCBI Taxonomy" id="1123237"/>
    <lineage>
        <taxon>Bacteria</taxon>
        <taxon>Pseudomonadati</taxon>
        <taxon>Pseudomonadota</taxon>
        <taxon>Alphaproteobacteria</taxon>
        <taxon>Rhodobacterales</taxon>
        <taxon>Roseobacteraceae</taxon>
        <taxon>Salipiger</taxon>
    </lineage>
</organism>
<dbReference type="Pfam" id="PF20142">
    <property type="entry name" value="Scaffold"/>
    <property type="match status" value="1"/>
</dbReference>
<dbReference type="InterPro" id="IPR002477">
    <property type="entry name" value="Peptidoglycan-bd-like"/>
</dbReference>
<dbReference type="InterPro" id="IPR038063">
    <property type="entry name" value="Transpep_catalytic_dom"/>
</dbReference>
<name>S9QFL9_9RHOB</name>
<protein>
    <submittedName>
        <fullName evidence="10">L,D-transpeptidase YcbB</fullName>
    </submittedName>
</protein>
<dbReference type="InterPro" id="IPR005490">
    <property type="entry name" value="LD_TPept_cat_dom"/>
</dbReference>
<dbReference type="GO" id="GO:0004180">
    <property type="term" value="F:carboxypeptidase activity"/>
    <property type="evidence" value="ECO:0007669"/>
    <property type="project" value="UniProtKB-ARBA"/>
</dbReference>
<keyword evidence="3" id="KW-0808">Transferase</keyword>
<dbReference type="AlphaFoldDB" id="S9QFL9"/>
<dbReference type="GO" id="GO:0071555">
    <property type="term" value="P:cell wall organization"/>
    <property type="evidence" value="ECO:0007669"/>
    <property type="project" value="UniProtKB-UniRule"/>
</dbReference>
<keyword evidence="11" id="KW-1185">Reference proteome</keyword>
<dbReference type="CDD" id="cd16913">
    <property type="entry name" value="YkuD_like"/>
    <property type="match status" value="1"/>
</dbReference>
<evidence type="ECO:0000313" key="10">
    <source>
        <dbReference type="EMBL" id="EPX78413.1"/>
    </source>
</evidence>
<dbReference type="HOGENOM" id="CLU_020360_3_4_5"/>
<dbReference type="Pfam" id="PF03734">
    <property type="entry name" value="YkuD"/>
    <property type="match status" value="1"/>
</dbReference>
<feature type="signal peptide" evidence="8">
    <location>
        <begin position="1"/>
        <end position="20"/>
    </location>
</feature>
<dbReference type="InterPro" id="IPR045380">
    <property type="entry name" value="LD_TPept_scaffold_dom"/>
</dbReference>
<feature type="active site" description="Nucleophile" evidence="7">
    <location>
        <position position="439"/>
    </location>
</feature>
<dbReference type="eggNOG" id="COG2989">
    <property type="taxonomic scope" value="Bacteria"/>
</dbReference>
<feature type="domain" description="L,D-TPase catalytic" evidence="9">
    <location>
        <begin position="289"/>
        <end position="477"/>
    </location>
</feature>
<dbReference type="EMBL" id="APVH01000039">
    <property type="protein sequence ID" value="EPX78413.1"/>
    <property type="molecule type" value="Genomic_DNA"/>
</dbReference>
<dbReference type="Gene3D" id="2.40.440.10">
    <property type="entry name" value="L,D-transpeptidase catalytic domain-like"/>
    <property type="match status" value="1"/>
</dbReference>
<dbReference type="UniPathway" id="UPA00219"/>
<comment type="pathway">
    <text evidence="1 7">Cell wall biogenesis; peptidoglycan biosynthesis.</text>
</comment>
<keyword evidence="8" id="KW-0732">Signal</keyword>
<dbReference type="InterPro" id="IPR036366">
    <property type="entry name" value="PGBDSf"/>
</dbReference>
<accession>S9QFL9</accession>
<dbReference type="Gene3D" id="1.10.101.10">
    <property type="entry name" value="PGBD-like superfamily/PGBD"/>
    <property type="match status" value="1"/>
</dbReference>
<feature type="chain" id="PRO_5004567923" evidence="8">
    <location>
        <begin position="21"/>
        <end position="528"/>
    </location>
</feature>
<evidence type="ECO:0000256" key="3">
    <source>
        <dbReference type="ARBA" id="ARBA00022679"/>
    </source>
</evidence>
<gene>
    <name evidence="10" type="ORF">Salmuc_03522</name>
</gene>
<dbReference type="STRING" id="1123237.Salmuc_03522"/>
<comment type="similarity">
    <text evidence="2">Belongs to the YkuD family.</text>
</comment>
<dbReference type="PANTHER" id="PTHR41533:SF2">
    <property type="entry name" value="BLR7131 PROTEIN"/>
    <property type="match status" value="1"/>
</dbReference>
<evidence type="ECO:0000256" key="4">
    <source>
        <dbReference type="ARBA" id="ARBA00022960"/>
    </source>
</evidence>
<evidence type="ECO:0000256" key="6">
    <source>
        <dbReference type="ARBA" id="ARBA00023316"/>
    </source>
</evidence>
<dbReference type="GO" id="GO:0016740">
    <property type="term" value="F:transferase activity"/>
    <property type="evidence" value="ECO:0007669"/>
    <property type="project" value="UniProtKB-KW"/>
</dbReference>
<dbReference type="PROSITE" id="PS52029">
    <property type="entry name" value="LD_TPASE"/>
    <property type="match status" value="1"/>
</dbReference>
<reference evidence="11" key="1">
    <citation type="journal article" date="2014" name="Stand. Genomic Sci.">
        <title>Genome sequence of the exopolysaccharide-producing Salipiger mucosus type strain (DSM 16094(T)), a moderately halophilic member of the Roseobacter clade.</title>
        <authorList>
            <person name="Riedel T."/>
            <person name="Spring S."/>
            <person name="Fiebig A."/>
            <person name="Petersen J."/>
            <person name="Kyrpides N.C."/>
            <person name="Goker M."/>
            <person name="Klenk H.P."/>
        </authorList>
    </citation>
    <scope>NUCLEOTIDE SEQUENCE [LARGE SCALE GENOMIC DNA]</scope>
    <source>
        <strain evidence="11">DSM 16094</strain>
    </source>
</reference>
<keyword evidence="6 7" id="KW-0961">Cell wall biogenesis/degradation</keyword>
<keyword evidence="4 7" id="KW-0133">Cell shape</keyword>
<evidence type="ECO:0000259" key="9">
    <source>
        <dbReference type="PROSITE" id="PS52029"/>
    </source>
</evidence>
<feature type="active site" description="Proton donor/acceptor" evidence="7">
    <location>
        <position position="420"/>
    </location>
</feature>
<keyword evidence="5 7" id="KW-0573">Peptidoglycan synthesis</keyword>
<dbReference type="InterPro" id="IPR036365">
    <property type="entry name" value="PGBD-like_sf"/>
</dbReference>
<evidence type="ECO:0000256" key="1">
    <source>
        <dbReference type="ARBA" id="ARBA00004752"/>
    </source>
</evidence>
<dbReference type="Proteomes" id="UP000015347">
    <property type="component" value="Unassembled WGS sequence"/>
</dbReference>
<dbReference type="GO" id="GO:0008360">
    <property type="term" value="P:regulation of cell shape"/>
    <property type="evidence" value="ECO:0007669"/>
    <property type="project" value="UniProtKB-UniRule"/>
</dbReference>
<proteinExistence type="inferred from homology"/>
<evidence type="ECO:0000256" key="8">
    <source>
        <dbReference type="SAM" id="SignalP"/>
    </source>
</evidence>
<dbReference type="InterPro" id="IPR052905">
    <property type="entry name" value="LD-transpeptidase_YkuD-like"/>
</dbReference>
<evidence type="ECO:0000256" key="5">
    <source>
        <dbReference type="ARBA" id="ARBA00022984"/>
    </source>
</evidence>
<dbReference type="PANTHER" id="PTHR41533">
    <property type="entry name" value="L,D-TRANSPEPTIDASE HI_1667-RELATED"/>
    <property type="match status" value="1"/>
</dbReference>
<dbReference type="SUPFAM" id="SSF141523">
    <property type="entry name" value="L,D-transpeptidase catalytic domain-like"/>
    <property type="match status" value="1"/>
</dbReference>
<evidence type="ECO:0000256" key="2">
    <source>
        <dbReference type="ARBA" id="ARBA00005992"/>
    </source>
</evidence>
<sequence>MTALGAACFLSLTAPLPAGAQGLGLTAYKQAVAETLDDDSIASFYRGRDFAPLWTGPDAASTARRAALIEALQKAPLHGLPARRYDVPGLMRAMQRVEGERARGELEVRLSRAFIDFANDLQSGALEPRRVDSGIKREAPRRDSETLLRMLAGGDARAAMQQLAPRTPEYARLMRAKLMLERDVARGGWGEPIRTGAIEPGESGDAVVRLRDRLIAMHYLKPTLSASYDEPMQDAVATFQEDHGLKVDGVAGSSTLSAINVSARDRLKSVIVAMERERWMNLPDGLGKRHIKVNLTDFHAQIIDDGKVTFRTRSVVGHQDPDRRTPEFSDEMDHMVINPSWYVPRSIVVNEYLPLLRRNPGAVSHLLITDSQGRRVNRARGFSQYSASSFPFSMRQPPGPKNALGQVKFMFPNKYNIYLHDTPSKHLFDRQQRTYSHGCVRLSDPKDFAYALLARQTDDPQGFFQSRLRTGSESRVNLDKPVPVHLIYRTAYTTPKGQVQFRDDIYGRDARIWNALEAAGVALLPVQS</sequence>